<evidence type="ECO:0000313" key="10">
    <source>
        <dbReference type="EMBL" id="ACR12127.1"/>
    </source>
</evidence>
<accession>C5BQN9</accession>
<proteinExistence type="inferred from homology"/>
<evidence type="ECO:0000259" key="9">
    <source>
        <dbReference type="PROSITE" id="PS51186"/>
    </source>
</evidence>
<dbReference type="InterPro" id="IPR016181">
    <property type="entry name" value="Acyl_CoA_acyltransferase"/>
</dbReference>
<evidence type="ECO:0000256" key="3">
    <source>
        <dbReference type="ARBA" id="ARBA00012355"/>
    </source>
</evidence>
<reference evidence="10 11" key="1">
    <citation type="journal article" date="2009" name="PLoS ONE">
        <title>The complete genome of Teredinibacter turnerae T7901: an intracellular endosymbiont of marine wood-boring bivalves (shipworms).</title>
        <authorList>
            <person name="Yang J.C."/>
            <person name="Madupu R."/>
            <person name="Durkin A.S."/>
            <person name="Ekborg N.A."/>
            <person name="Pedamallu C.S."/>
            <person name="Hostetler J.B."/>
            <person name="Radune D."/>
            <person name="Toms B.S."/>
            <person name="Henrissat B."/>
            <person name="Coutinho P.M."/>
            <person name="Schwarz S."/>
            <person name="Field L."/>
            <person name="Trindade-Silva A.E."/>
            <person name="Soares C.A.G."/>
            <person name="Elshahawi S."/>
            <person name="Hanora A."/>
            <person name="Schmidt E.W."/>
            <person name="Haygood M.G."/>
            <person name="Posfai J."/>
            <person name="Benner J."/>
            <person name="Madinger C."/>
            <person name="Nove J."/>
            <person name="Anton B."/>
            <person name="Chaudhary K."/>
            <person name="Foster J."/>
            <person name="Holman A."/>
            <person name="Kumar S."/>
            <person name="Lessard P.A."/>
            <person name="Luyten Y.A."/>
            <person name="Slatko B."/>
            <person name="Wood N."/>
            <person name="Wu B."/>
            <person name="Teplitski M."/>
            <person name="Mougous J.D."/>
            <person name="Ward N."/>
            <person name="Eisen J.A."/>
            <person name="Badger J.H."/>
            <person name="Distel D.L."/>
        </authorList>
    </citation>
    <scope>NUCLEOTIDE SEQUENCE [LARGE SCALE GENOMIC DNA]</scope>
    <source>
        <strain evidence="11">ATCC 39867 / T7901</strain>
    </source>
</reference>
<comment type="pathway">
    <text evidence="1 8">Amine and polyamine biosynthesis; ectoine biosynthesis; L-ectoine from L-aspartate 4-semialdehyde: step 2/3.</text>
</comment>
<dbReference type="STRING" id="377629.TERTU_3382"/>
<dbReference type="eggNOG" id="COG0456">
    <property type="taxonomic scope" value="Bacteria"/>
</dbReference>
<evidence type="ECO:0000256" key="1">
    <source>
        <dbReference type="ARBA" id="ARBA00004978"/>
    </source>
</evidence>
<dbReference type="SUPFAM" id="SSF55729">
    <property type="entry name" value="Acyl-CoA N-acyltransferases (Nat)"/>
    <property type="match status" value="1"/>
</dbReference>
<dbReference type="Gene3D" id="3.40.630.30">
    <property type="match status" value="1"/>
</dbReference>
<dbReference type="AlphaFoldDB" id="C5BQN9"/>
<dbReference type="Pfam" id="PF00583">
    <property type="entry name" value="Acetyltransf_1"/>
    <property type="match status" value="1"/>
</dbReference>
<dbReference type="GO" id="GO:0019491">
    <property type="term" value="P:ectoine biosynthetic process"/>
    <property type="evidence" value="ECO:0007669"/>
    <property type="project" value="UniProtKB-UniPathway"/>
</dbReference>
<evidence type="ECO:0000256" key="5">
    <source>
        <dbReference type="ARBA" id="ARBA00022679"/>
    </source>
</evidence>
<keyword evidence="5 8" id="KW-0808">Transferase</keyword>
<dbReference type="UniPathway" id="UPA00067">
    <property type="reaction ID" value="UER00122"/>
</dbReference>
<dbReference type="KEGG" id="ttu:TERTU_3382"/>
<evidence type="ECO:0000256" key="6">
    <source>
        <dbReference type="ARBA" id="ARBA00023315"/>
    </source>
</evidence>
<dbReference type="GO" id="GO:0033816">
    <property type="term" value="F:diaminobutyrate acetyltransferase activity"/>
    <property type="evidence" value="ECO:0007669"/>
    <property type="project" value="UniProtKB-EC"/>
</dbReference>
<dbReference type="InterPro" id="IPR012772">
    <property type="entry name" value="Ectoine_EctA"/>
</dbReference>
<keyword evidence="11" id="KW-1185">Reference proteome</keyword>
<dbReference type="HOGENOM" id="CLU_111896_0_0_6"/>
<evidence type="ECO:0000256" key="2">
    <source>
        <dbReference type="ARBA" id="ARBA00010712"/>
    </source>
</evidence>
<dbReference type="Proteomes" id="UP000009080">
    <property type="component" value="Chromosome"/>
</dbReference>
<name>C5BQN9_TERTT</name>
<evidence type="ECO:0000313" key="11">
    <source>
        <dbReference type="Proteomes" id="UP000009080"/>
    </source>
</evidence>
<comment type="catalytic activity">
    <reaction evidence="7 8">
        <text>L-2,4-diaminobutanoate + acetyl-CoA = (2S)-4-acetamido-2-aminobutanoate + CoA + H(+)</text>
        <dbReference type="Rhea" id="RHEA:16901"/>
        <dbReference type="ChEBI" id="CHEBI:15378"/>
        <dbReference type="ChEBI" id="CHEBI:57287"/>
        <dbReference type="ChEBI" id="CHEBI:57288"/>
        <dbReference type="ChEBI" id="CHEBI:58761"/>
        <dbReference type="ChEBI" id="CHEBI:58929"/>
        <dbReference type="EC" id="2.3.1.178"/>
    </reaction>
</comment>
<organism evidence="10 11">
    <name type="scientific">Teredinibacter turnerae (strain ATCC 39867 / T7901)</name>
    <dbReference type="NCBI Taxonomy" id="377629"/>
    <lineage>
        <taxon>Bacteria</taxon>
        <taxon>Pseudomonadati</taxon>
        <taxon>Pseudomonadota</taxon>
        <taxon>Gammaproteobacteria</taxon>
        <taxon>Cellvibrionales</taxon>
        <taxon>Cellvibrionaceae</taxon>
        <taxon>Teredinibacter</taxon>
    </lineage>
</organism>
<dbReference type="InterPro" id="IPR000182">
    <property type="entry name" value="GNAT_dom"/>
</dbReference>
<keyword evidence="6 8" id="KW-0012">Acyltransferase</keyword>
<gene>
    <name evidence="8 10" type="primary">ectA</name>
    <name evidence="10" type="ordered locus">TERTU_3382</name>
</gene>
<comment type="similarity">
    <text evidence="2 8">Belongs to the acetyltransferase family. EctA subfamily.</text>
</comment>
<dbReference type="OrthoDB" id="2436196at2"/>
<protein>
    <recommendedName>
        <fullName evidence="4 8">L-2,4-diaminobutyric acid acetyltransferase</fullName>
        <shortName evidence="8">DABA acetyltransferase</shortName>
        <ecNumber evidence="3 8">2.3.1.178</ecNumber>
    </recommendedName>
</protein>
<evidence type="ECO:0000256" key="4">
    <source>
        <dbReference type="ARBA" id="ARBA00017935"/>
    </source>
</evidence>
<dbReference type="RefSeq" id="WP_015818239.1">
    <property type="nucleotide sequence ID" value="NC_012997.1"/>
</dbReference>
<evidence type="ECO:0000256" key="7">
    <source>
        <dbReference type="ARBA" id="ARBA00048924"/>
    </source>
</evidence>
<dbReference type="NCBIfam" id="TIGR02406">
    <property type="entry name" value="ectoine_EctA"/>
    <property type="match status" value="1"/>
</dbReference>
<dbReference type="PROSITE" id="PS51186">
    <property type="entry name" value="GNAT"/>
    <property type="match status" value="1"/>
</dbReference>
<dbReference type="EMBL" id="CP001614">
    <property type="protein sequence ID" value="ACR12127.1"/>
    <property type="molecule type" value="Genomic_DNA"/>
</dbReference>
<feature type="domain" description="N-acetyltransferase" evidence="9">
    <location>
        <begin position="7"/>
        <end position="158"/>
    </location>
</feature>
<dbReference type="EC" id="2.3.1.178" evidence="3 8"/>
<sequence length="170" mass="18947">MSNLDDLVLRKPKLEDGLAVNELVASCPPLDANSSYCNFLQCSHFADTCIAAEADDQILGFVSAYPIPSKPDTLFVWQIAVHESARGQSLAPRMLEKLLERPVCEGIRFLETTINSSNAASRRVFERLAAELNANLQVSPWLDSERHFDSLHPSEPLVRIGPFNQPREDL</sequence>
<evidence type="ECO:0000256" key="8">
    <source>
        <dbReference type="RuleBase" id="RU365045"/>
    </source>
</evidence>
<comment type="function">
    <text evidence="8">Catalyzes the acetylation of L-2,4-diaminobutyrate (DABA) to gamma-N-acetyl-alpha,gamma-diaminobutyric acid (ADABA) with acetyl coenzyme A.</text>
</comment>
<dbReference type="CDD" id="cd04301">
    <property type="entry name" value="NAT_SF"/>
    <property type="match status" value="1"/>
</dbReference>